<dbReference type="STRING" id="4097.A0A1S3ZNX8"/>
<organism evidence="1">
    <name type="scientific">Nicotiana tabacum</name>
    <name type="common">Common tobacco</name>
    <dbReference type="NCBI Taxonomy" id="4097"/>
    <lineage>
        <taxon>Eukaryota</taxon>
        <taxon>Viridiplantae</taxon>
        <taxon>Streptophyta</taxon>
        <taxon>Embryophyta</taxon>
        <taxon>Tracheophyta</taxon>
        <taxon>Spermatophyta</taxon>
        <taxon>Magnoliopsida</taxon>
        <taxon>eudicotyledons</taxon>
        <taxon>Gunneridae</taxon>
        <taxon>Pentapetalae</taxon>
        <taxon>asterids</taxon>
        <taxon>lamiids</taxon>
        <taxon>Solanales</taxon>
        <taxon>Solanaceae</taxon>
        <taxon>Nicotianoideae</taxon>
        <taxon>Nicotianeae</taxon>
        <taxon>Nicotiana</taxon>
    </lineage>
</organism>
<gene>
    <name evidence="1" type="primary">LOC107788768</name>
</gene>
<dbReference type="PaxDb" id="4097-A0A1S3ZNX8"/>
<name>A0A1S3ZNX8_TOBAC</name>
<proteinExistence type="predicted"/>
<dbReference type="RefSeq" id="XP_016465963.1">
    <property type="nucleotide sequence ID" value="XM_016610477.1"/>
</dbReference>
<dbReference type="OrthoDB" id="1307907at2759"/>
<dbReference type="PANTHER" id="PTHR11439">
    <property type="entry name" value="GAG-POL-RELATED RETROTRANSPOSON"/>
    <property type="match status" value="1"/>
</dbReference>
<dbReference type="KEGG" id="nta:107788768"/>
<dbReference type="CDD" id="cd09272">
    <property type="entry name" value="RNase_HI_RT_Ty1"/>
    <property type="match status" value="1"/>
</dbReference>
<dbReference type="SUPFAM" id="SSF56672">
    <property type="entry name" value="DNA/RNA polymerases"/>
    <property type="match status" value="1"/>
</dbReference>
<dbReference type="InterPro" id="IPR043502">
    <property type="entry name" value="DNA/RNA_pol_sf"/>
</dbReference>
<evidence type="ECO:0000313" key="1">
    <source>
        <dbReference type="RefSeq" id="XP_016465963.1"/>
    </source>
</evidence>
<sequence length="175" mass="19683">MGLAGSRTVATPLEFNHNLSSVELDKFLHTNDNSVDKELEDRSSYQRLIGRLLYLTMTRPDITFVVQAHMDATIRVVRYINGTVGLGLLMPVETRKSVTGYMVKFVQALVSWKPKKQNIISRSSAEAEFKSMASTVVEIIWLIGLFKDFRVKVNLHVQLFCDSEAAIQIAAHPIS</sequence>
<dbReference type="OMA" id="AHMDATI"/>
<dbReference type="AlphaFoldDB" id="A0A1S3ZNX8"/>
<protein>
    <submittedName>
        <fullName evidence="1">Uncharacterized mitochondrial protein AtMg00810-like</fullName>
    </submittedName>
</protein>
<dbReference type="PANTHER" id="PTHR11439:SF506">
    <property type="entry name" value="REVERSE TRANSCRIPTASE TY1_COPIA-TYPE DOMAIN-CONTAINING PROTEIN"/>
    <property type="match status" value="1"/>
</dbReference>
<accession>A0A1S3ZNX8</accession>
<reference evidence="1" key="1">
    <citation type="submission" date="2025-08" db="UniProtKB">
        <authorList>
            <consortium name="RefSeq"/>
        </authorList>
    </citation>
    <scope>IDENTIFICATION</scope>
</reference>